<keyword evidence="8" id="KW-1185">Reference proteome</keyword>
<evidence type="ECO:0000256" key="4">
    <source>
        <dbReference type="ARBA" id="ARBA00022989"/>
    </source>
</evidence>
<dbReference type="Pfam" id="PF04515">
    <property type="entry name" value="Choline_transpo"/>
    <property type="match status" value="1"/>
</dbReference>
<gene>
    <name evidence="7" type="ORF">AFUS01_LOCUS30532</name>
</gene>
<keyword evidence="3 6" id="KW-0812">Transmembrane</keyword>
<feature type="transmembrane region" description="Helical" evidence="6">
    <location>
        <begin position="135"/>
        <end position="156"/>
    </location>
</feature>
<keyword evidence="4 6" id="KW-1133">Transmembrane helix</keyword>
<dbReference type="AlphaFoldDB" id="A0A8J2KLD1"/>
<evidence type="ECO:0000256" key="2">
    <source>
        <dbReference type="ARBA" id="ARBA00007168"/>
    </source>
</evidence>
<comment type="caution">
    <text evidence="6">Lacks conserved residue(s) required for the propagation of feature annotation.</text>
</comment>
<dbReference type="GO" id="GO:0005886">
    <property type="term" value="C:plasma membrane"/>
    <property type="evidence" value="ECO:0007669"/>
    <property type="project" value="UniProtKB-SubCell"/>
</dbReference>
<evidence type="ECO:0000256" key="5">
    <source>
        <dbReference type="ARBA" id="ARBA00023136"/>
    </source>
</evidence>
<dbReference type="EMBL" id="CAJVCH010470042">
    <property type="protein sequence ID" value="CAG7820126.1"/>
    <property type="molecule type" value="Genomic_DNA"/>
</dbReference>
<dbReference type="Proteomes" id="UP000708208">
    <property type="component" value="Unassembled WGS sequence"/>
</dbReference>
<feature type="non-terminal residue" evidence="7">
    <location>
        <position position="1"/>
    </location>
</feature>
<comment type="caution">
    <text evidence="7">The sequence shown here is derived from an EMBL/GenBank/DDBJ whole genome shotgun (WGS) entry which is preliminary data.</text>
</comment>
<sequence length="163" mass="18028">MVIASSVASWYFSRKRANLKCVVVESIVRLFKYHAGSVALGSAVITLVKIPRLVLSFSERVLRKWEESWTWAKYLKKGCGCCLACFEKCIKYVHHNAYTVIAIQGVDFCPASRLALSALVQNALQVAVINSTGDFVLFLAKCITAALTGLIALVIFRSDDSLY</sequence>
<keyword evidence="5 6" id="KW-0472">Membrane</keyword>
<comment type="subcellular location">
    <subcellularLocation>
        <location evidence="6">Cell membrane</location>
        <topology evidence="6">Multi-pass membrane protein</topology>
    </subcellularLocation>
    <subcellularLocation>
        <location evidence="1">Membrane</location>
        <topology evidence="1">Multi-pass membrane protein</topology>
    </subcellularLocation>
</comment>
<evidence type="ECO:0000313" key="7">
    <source>
        <dbReference type="EMBL" id="CAG7820126.1"/>
    </source>
</evidence>
<accession>A0A8J2KLD1</accession>
<dbReference type="OrthoDB" id="420519at2759"/>
<evidence type="ECO:0000256" key="6">
    <source>
        <dbReference type="RuleBase" id="RU368066"/>
    </source>
</evidence>
<dbReference type="GO" id="GO:0022857">
    <property type="term" value="F:transmembrane transporter activity"/>
    <property type="evidence" value="ECO:0007669"/>
    <property type="project" value="UniProtKB-UniRule"/>
</dbReference>
<comment type="function">
    <text evidence="6">Choline transporter.</text>
</comment>
<dbReference type="PANTHER" id="PTHR12385">
    <property type="entry name" value="CHOLINE TRANSPORTER-LIKE (SLC FAMILY 44)"/>
    <property type="match status" value="1"/>
</dbReference>
<organism evidence="7 8">
    <name type="scientific">Allacma fusca</name>
    <dbReference type="NCBI Taxonomy" id="39272"/>
    <lineage>
        <taxon>Eukaryota</taxon>
        <taxon>Metazoa</taxon>
        <taxon>Ecdysozoa</taxon>
        <taxon>Arthropoda</taxon>
        <taxon>Hexapoda</taxon>
        <taxon>Collembola</taxon>
        <taxon>Symphypleona</taxon>
        <taxon>Sminthuridae</taxon>
        <taxon>Allacma</taxon>
    </lineage>
</organism>
<evidence type="ECO:0000256" key="1">
    <source>
        <dbReference type="ARBA" id="ARBA00004141"/>
    </source>
</evidence>
<dbReference type="PANTHER" id="PTHR12385:SF12">
    <property type="entry name" value="CHOLINE TRANSPORTER-LIKE PROTEIN"/>
    <property type="match status" value="1"/>
</dbReference>
<comment type="similarity">
    <text evidence="2 6">Belongs to the CTL (choline transporter-like) family.</text>
</comment>
<protein>
    <recommendedName>
        <fullName evidence="6">Choline transporter-like protein</fullName>
    </recommendedName>
</protein>
<reference evidence="7" key="1">
    <citation type="submission" date="2021-06" db="EMBL/GenBank/DDBJ databases">
        <authorList>
            <person name="Hodson N. C."/>
            <person name="Mongue J. A."/>
            <person name="Jaron S. K."/>
        </authorList>
    </citation>
    <scope>NUCLEOTIDE SEQUENCE</scope>
</reference>
<evidence type="ECO:0000313" key="8">
    <source>
        <dbReference type="Proteomes" id="UP000708208"/>
    </source>
</evidence>
<proteinExistence type="inferred from homology"/>
<evidence type="ECO:0000256" key="3">
    <source>
        <dbReference type="ARBA" id="ARBA00022692"/>
    </source>
</evidence>
<dbReference type="InterPro" id="IPR007603">
    <property type="entry name" value="Choline_transptr-like"/>
</dbReference>
<name>A0A8J2KLD1_9HEXA</name>